<comment type="similarity">
    <text evidence="1">Belongs to the universal stress protein A family.</text>
</comment>
<accession>A0A1D9GH18</accession>
<organism evidence="3 4">
    <name type="scientific">Marinobacter salinus</name>
    <dbReference type="NCBI Taxonomy" id="1874317"/>
    <lineage>
        <taxon>Bacteria</taxon>
        <taxon>Pseudomonadati</taxon>
        <taxon>Pseudomonadota</taxon>
        <taxon>Gammaproteobacteria</taxon>
        <taxon>Pseudomonadales</taxon>
        <taxon>Marinobacteraceae</taxon>
        <taxon>Marinobacter</taxon>
    </lineage>
</organism>
<proteinExistence type="inferred from homology"/>
<dbReference type="RefSeq" id="WP_070964701.1">
    <property type="nucleotide sequence ID" value="NZ_CP017715.1"/>
</dbReference>
<dbReference type="InterPro" id="IPR014729">
    <property type="entry name" value="Rossmann-like_a/b/a_fold"/>
</dbReference>
<sequence>MFHDVKKILYVSDLDQGSRPAFRAAVSLCGHYSGAQITYLYVIESLSGTTRSVLSNMMEKEELDDMLNKGVEALSVKIRGRIERFCEEELEEHEVLGMKNIEARIEEGTPWRKILEVGDEMNADVIVMGTRKHSALGQALMGSTATKTLTHSKRPVLIVPLGVA</sequence>
<dbReference type="Proteomes" id="UP000177445">
    <property type="component" value="Chromosome"/>
</dbReference>
<dbReference type="InterPro" id="IPR006015">
    <property type="entry name" value="Universal_stress_UspA"/>
</dbReference>
<dbReference type="PANTHER" id="PTHR46268">
    <property type="entry name" value="STRESS RESPONSE PROTEIN NHAX"/>
    <property type="match status" value="1"/>
</dbReference>
<dbReference type="Pfam" id="PF00582">
    <property type="entry name" value="Usp"/>
    <property type="match status" value="1"/>
</dbReference>
<dbReference type="Gene3D" id="3.40.50.620">
    <property type="entry name" value="HUPs"/>
    <property type="match status" value="1"/>
</dbReference>
<dbReference type="STRING" id="1874317.BKP64_00815"/>
<protein>
    <submittedName>
        <fullName evidence="3">Universal stress protein</fullName>
    </submittedName>
</protein>
<dbReference type="OrthoDB" id="5877096at2"/>
<dbReference type="KEGG" id="msq:BKP64_00815"/>
<dbReference type="SUPFAM" id="SSF52402">
    <property type="entry name" value="Adenine nucleotide alpha hydrolases-like"/>
    <property type="match status" value="1"/>
</dbReference>
<dbReference type="AlphaFoldDB" id="A0A1D9GH18"/>
<dbReference type="PANTHER" id="PTHR46268:SF6">
    <property type="entry name" value="UNIVERSAL STRESS PROTEIN UP12"/>
    <property type="match status" value="1"/>
</dbReference>
<evidence type="ECO:0000313" key="4">
    <source>
        <dbReference type="Proteomes" id="UP000177445"/>
    </source>
</evidence>
<name>A0A1D9GH18_9GAMM</name>
<evidence type="ECO:0000256" key="1">
    <source>
        <dbReference type="ARBA" id="ARBA00008791"/>
    </source>
</evidence>
<gene>
    <name evidence="3" type="ORF">BKP64_00815</name>
</gene>
<dbReference type="PRINTS" id="PR01438">
    <property type="entry name" value="UNVRSLSTRESS"/>
</dbReference>
<reference evidence="3 4" key="1">
    <citation type="submission" date="2016-10" db="EMBL/GenBank/DDBJ databases">
        <title>Marinobacter salinus sp. nov., a moderately halophilic bacterium isolated from a tidal flat environment.</title>
        <authorList>
            <person name="Park S.-J."/>
        </authorList>
    </citation>
    <scope>NUCLEOTIDE SEQUENCE [LARGE SCALE GENOMIC DNA]</scope>
    <source>
        <strain evidence="3 4">Hb8</strain>
    </source>
</reference>
<evidence type="ECO:0000313" key="3">
    <source>
        <dbReference type="EMBL" id="AOY86834.1"/>
    </source>
</evidence>
<evidence type="ECO:0000259" key="2">
    <source>
        <dbReference type="Pfam" id="PF00582"/>
    </source>
</evidence>
<dbReference type="CDD" id="cd00293">
    <property type="entry name" value="USP-like"/>
    <property type="match status" value="1"/>
</dbReference>
<keyword evidence="4" id="KW-1185">Reference proteome</keyword>
<dbReference type="InterPro" id="IPR006016">
    <property type="entry name" value="UspA"/>
</dbReference>
<dbReference type="EMBL" id="CP017715">
    <property type="protein sequence ID" value="AOY86834.1"/>
    <property type="molecule type" value="Genomic_DNA"/>
</dbReference>
<feature type="domain" description="UspA" evidence="2">
    <location>
        <begin position="6"/>
        <end position="160"/>
    </location>
</feature>